<dbReference type="Proteomes" id="UP000295070">
    <property type="component" value="Chromosome 6"/>
</dbReference>
<name>A0A484D728_PERFV</name>
<keyword evidence="2" id="KW-0472">Membrane</keyword>
<sequence length="70" mass="7805">MIFGPTVLTKSSDPLLAVRLLLFTLHTVLIVIVTSIIIKRTCVRKKADVTVQPPDAVEEPRRPEERGRAV</sequence>
<feature type="transmembrane region" description="Helical" evidence="2">
    <location>
        <begin position="20"/>
        <end position="38"/>
    </location>
</feature>
<protein>
    <submittedName>
        <fullName evidence="3">Uncharacterized protein</fullName>
    </submittedName>
</protein>
<evidence type="ECO:0000313" key="3">
    <source>
        <dbReference type="EMBL" id="TDH11208.1"/>
    </source>
</evidence>
<proteinExistence type="predicted"/>
<keyword evidence="4" id="KW-1185">Reference proteome</keyword>
<feature type="compositionally biased region" description="Basic and acidic residues" evidence="1">
    <location>
        <begin position="58"/>
        <end position="70"/>
    </location>
</feature>
<reference evidence="3 4" key="1">
    <citation type="submission" date="2019-01" db="EMBL/GenBank/DDBJ databases">
        <title>A chromosome-scale genome assembly of the yellow perch, Perca flavescens.</title>
        <authorList>
            <person name="Feron R."/>
            <person name="Morvezen R."/>
            <person name="Bestin A."/>
            <person name="Haffray P."/>
            <person name="Klopp C."/>
            <person name="Zahm M."/>
            <person name="Cabau C."/>
            <person name="Roques C."/>
            <person name="Donnadieu C."/>
            <person name="Bouchez O."/>
            <person name="Christie M."/>
            <person name="Larson W."/>
            <person name="Guiguen Y."/>
        </authorList>
    </citation>
    <scope>NUCLEOTIDE SEQUENCE [LARGE SCALE GENOMIC DNA]</scope>
    <source>
        <strain evidence="3">YP-PL-M2</strain>
        <tissue evidence="3">Blood</tissue>
    </source>
</reference>
<keyword evidence="2" id="KW-0812">Transmembrane</keyword>
<feature type="region of interest" description="Disordered" evidence="1">
    <location>
        <begin position="47"/>
        <end position="70"/>
    </location>
</feature>
<evidence type="ECO:0000313" key="4">
    <source>
        <dbReference type="Proteomes" id="UP000295070"/>
    </source>
</evidence>
<evidence type="ECO:0000256" key="2">
    <source>
        <dbReference type="SAM" id="Phobius"/>
    </source>
</evidence>
<accession>A0A484D728</accession>
<organism evidence="3 4">
    <name type="scientific">Perca flavescens</name>
    <name type="common">American yellow perch</name>
    <name type="synonym">Morone flavescens</name>
    <dbReference type="NCBI Taxonomy" id="8167"/>
    <lineage>
        <taxon>Eukaryota</taxon>
        <taxon>Metazoa</taxon>
        <taxon>Chordata</taxon>
        <taxon>Craniata</taxon>
        <taxon>Vertebrata</taxon>
        <taxon>Euteleostomi</taxon>
        <taxon>Actinopterygii</taxon>
        <taxon>Neopterygii</taxon>
        <taxon>Teleostei</taxon>
        <taxon>Neoteleostei</taxon>
        <taxon>Acanthomorphata</taxon>
        <taxon>Eupercaria</taxon>
        <taxon>Perciformes</taxon>
        <taxon>Percoidei</taxon>
        <taxon>Percidae</taxon>
        <taxon>Percinae</taxon>
        <taxon>Perca</taxon>
    </lineage>
</organism>
<dbReference type="AlphaFoldDB" id="A0A484D728"/>
<dbReference type="EMBL" id="SCKG01000006">
    <property type="protein sequence ID" value="TDH11208.1"/>
    <property type="molecule type" value="Genomic_DNA"/>
</dbReference>
<gene>
    <name evidence="3" type="ORF">EPR50_G00058470</name>
</gene>
<evidence type="ECO:0000256" key="1">
    <source>
        <dbReference type="SAM" id="MobiDB-lite"/>
    </source>
</evidence>
<comment type="caution">
    <text evidence="3">The sequence shown here is derived from an EMBL/GenBank/DDBJ whole genome shotgun (WGS) entry which is preliminary data.</text>
</comment>
<keyword evidence="2" id="KW-1133">Transmembrane helix</keyword>